<protein>
    <recommendedName>
        <fullName evidence="4">Lipoprotein</fullName>
    </recommendedName>
</protein>
<keyword evidence="1" id="KW-0732">Signal</keyword>
<evidence type="ECO:0000313" key="2">
    <source>
        <dbReference type="EMBL" id="PKQ62083.1"/>
    </source>
</evidence>
<accession>A0A2N3HVM6</accession>
<dbReference type="AlphaFoldDB" id="A0A2N3HVM6"/>
<evidence type="ECO:0008006" key="4">
    <source>
        <dbReference type="Google" id="ProtNLM"/>
    </source>
</evidence>
<gene>
    <name evidence="2" type="ORF">BZG02_14225</name>
</gene>
<dbReference type="EMBL" id="MVDD01000010">
    <property type="protein sequence ID" value="PKQ62083.1"/>
    <property type="molecule type" value="Genomic_DNA"/>
</dbReference>
<reference evidence="2 3" key="1">
    <citation type="journal article" date="2017" name="Front. Microbiol.">
        <title>Labilibaculum manganireducens gen. nov., sp. nov. and Labilibaculum filiforme sp. nov., Novel Bacteroidetes Isolated from Subsurface Sediments of the Baltic Sea.</title>
        <authorList>
            <person name="Vandieken V."/>
            <person name="Marshall I.P."/>
            <person name="Niemann H."/>
            <person name="Engelen B."/>
            <person name="Cypionka H."/>
        </authorList>
    </citation>
    <scope>NUCLEOTIDE SEQUENCE [LARGE SCALE GENOMIC DNA]</scope>
    <source>
        <strain evidence="2 3">59.16B</strain>
    </source>
</reference>
<comment type="caution">
    <text evidence="2">The sequence shown here is derived from an EMBL/GenBank/DDBJ whole genome shotgun (WGS) entry which is preliminary data.</text>
</comment>
<name>A0A2N3HVM6_9BACT</name>
<organism evidence="2 3">
    <name type="scientific">Labilibaculum filiforme</name>
    <dbReference type="NCBI Taxonomy" id="1940526"/>
    <lineage>
        <taxon>Bacteria</taxon>
        <taxon>Pseudomonadati</taxon>
        <taxon>Bacteroidota</taxon>
        <taxon>Bacteroidia</taxon>
        <taxon>Marinilabiliales</taxon>
        <taxon>Marinifilaceae</taxon>
        <taxon>Labilibaculum</taxon>
    </lineage>
</organism>
<feature type="signal peptide" evidence="1">
    <location>
        <begin position="1"/>
        <end position="20"/>
    </location>
</feature>
<dbReference type="Proteomes" id="UP000233535">
    <property type="component" value="Unassembled WGS sequence"/>
</dbReference>
<dbReference type="OrthoDB" id="1096850at2"/>
<dbReference type="RefSeq" id="WP_101262113.1">
    <property type="nucleotide sequence ID" value="NZ_MVDD01000010.1"/>
</dbReference>
<keyword evidence="3" id="KW-1185">Reference proteome</keyword>
<sequence length="198" mass="22685">MGKNILILLIALLLCNCAGKNEKVSTPDYTSATTFKQDSLAFQLAMIYGLDQGIRTAPEFKNQVKLIQSIDTFNFNRIKLFIEQNGMLSEELLGKENFKMEAVQSAFTAVLLHNPHRLVNEEENMQFFLKLVKDGKLKEKTFLSILDKYYWTKNKDRHVLYGSAFGMPCINDKEKTNKARKKLGFEPLADSLFITCEK</sequence>
<proteinExistence type="predicted"/>
<evidence type="ECO:0000256" key="1">
    <source>
        <dbReference type="SAM" id="SignalP"/>
    </source>
</evidence>
<feature type="chain" id="PRO_5014639070" description="Lipoprotein" evidence="1">
    <location>
        <begin position="21"/>
        <end position="198"/>
    </location>
</feature>
<evidence type="ECO:0000313" key="3">
    <source>
        <dbReference type="Proteomes" id="UP000233535"/>
    </source>
</evidence>